<dbReference type="Proteomes" id="UP001271007">
    <property type="component" value="Unassembled WGS sequence"/>
</dbReference>
<dbReference type="AlphaFoldDB" id="A0AAJ0G9B4"/>
<keyword evidence="3" id="KW-1185">Reference proteome</keyword>
<dbReference type="CDD" id="cd09917">
    <property type="entry name" value="F-box_SF"/>
    <property type="match status" value="1"/>
</dbReference>
<dbReference type="Pfam" id="PF00646">
    <property type="entry name" value="F-box"/>
    <property type="match status" value="1"/>
</dbReference>
<proteinExistence type="predicted"/>
<sequence length="518" mass="57968">MADRFVQSFASISNPEERLSALHKLVQTIGFSERQTACTLIHSKNDIVPQLPLELVLEVFSYLDVYDAWTLQLVNREWRRTVSSEQFLRATLARWESHDPSDSARSRDDVAGGSLRDKIRHMRAIRHGKPFTVTTYDNTGTGWGGPFQQLFYRGIDLKGDKIAYISRQSGESDTVVVRNLVTGAASMLHGEAREKIKSIVLTSNVVAFVTFEGALYVTKLSDHLLLQKTTRIQLPSSNVQAIAGHDNTLALVLRRGGRGSVFKACVLVYDAETRRLQDYNIDKQPEGKDKMVNAVGIIVDSGRETINIFMLASEPAPLSTGADPAGDDLILTHLRMSLTGVVLSRQGRAWHHNIAREYLKLGVRFGMPPPQLSGCKDEYRIQIAQLPAGVNRSHQPVRLTLDLAFNVKTGSWTVRDQVRRCCRVSEVNRSVSEEDTYDKVLQAEWKGVTMSPGLARHSDLVHSVAMMNDSFLVSMSVESTEQVSGMTSIEVFCFDENVKMYAAQDLGLWPWLDDSRRL</sequence>
<reference evidence="2" key="1">
    <citation type="submission" date="2023-04" db="EMBL/GenBank/DDBJ databases">
        <title>Black Yeasts Isolated from many extreme environments.</title>
        <authorList>
            <person name="Coleine C."/>
            <person name="Stajich J.E."/>
            <person name="Selbmann L."/>
        </authorList>
    </citation>
    <scope>NUCLEOTIDE SEQUENCE</scope>
    <source>
        <strain evidence="2">CCFEE 5312</strain>
    </source>
</reference>
<name>A0AAJ0G9B4_9PEZI</name>
<dbReference type="Gene3D" id="1.20.1280.50">
    <property type="match status" value="1"/>
</dbReference>
<dbReference type="SMART" id="SM00256">
    <property type="entry name" value="FBOX"/>
    <property type="match status" value="1"/>
</dbReference>
<evidence type="ECO:0000259" key="1">
    <source>
        <dbReference type="PROSITE" id="PS50181"/>
    </source>
</evidence>
<dbReference type="EMBL" id="JAWDJX010000040">
    <property type="protein sequence ID" value="KAK3049369.1"/>
    <property type="molecule type" value="Genomic_DNA"/>
</dbReference>
<feature type="domain" description="F-box" evidence="1">
    <location>
        <begin position="45"/>
        <end position="91"/>
    </location>
</feature>
<evidence type="ECO:0000313" key="2">
    <source>
        <dbReference type="EMBL" id="KAK3049369.1"/>
    </source>
</evidence>
<gene>
    <name evidence="2" type="ORF">LTR09_009288</name>
</gene>
<organism evidence="2 3">
    <name type="scientific">Extremus antarcticus</name>
    <dbReference type="NCBI Taxonomy" id="702011"/>
    <lineage>
        <taxon>Eukaryota</taxon>
        <taxon>Fungi</taxon>
        <taxon>Dikarya</taxon>
        <taxon>Ascomycota</taxon>
        <taxon>Pezizomycotina</taxon>
        <taxon>Dothideomycetes</taxon>
        <taxon>Dothideomycetidae</taxon>
        <taxon>Mycosphaerellales</taxon>
        <taxon>Extremaceae</taxon>
        <taxon>Extremus</taxon>
    </lineage>
</organism>
<evidence type="ECO:0000313" key="3">
    <source>
        <dbReference type="Proteomes" id="UP001271007"/>
    </source>
</evidence>
<dbReference type="InterPro" id="IPR036047">
    <property type="entry name" value="F-box-like_dom_sf"/>
</dbReference>
<dbReference type="PROSITE" id="PS50181">
    <property type="entry name" value="FBOX"/>
    <property type="match status" value="1"/>
</dbReference>
<comment type="caution">
    <text evidence="2">The sequence shown here is derived from an EMBL/GenBank/DDBJ whole genome shotgun (WGS) entry which is preliminary data.</text>
</comment>
<dbReference type="InterPro" id="IPR001810">
    <property type="entry name" value="F-box_dom"/>
</dbReference>
<dbReference type="SUPFAM" id="SSF81383">
    <property type="entry name" value="F-box domain"/>
    <property type="match status" value="1"/>
</dbReference>
<protein>
    <recommendedName>
        <fullName evidence="1">F-box domain-containing protein</fullName>
    </recommendedName>
</protein>
<accession>A0AAJ0G9B4</accession>